<dbReference type="Proteomes" id="UP000219564">
    <property type="component" value="Unassembled WGS sequence"/>
</dbReference>
<dbReference type="RefSeq" id="WP_257016792.1">
    <property type="nucleotide sequence ID" value="NZ_OBKZ01000026.1"/>
</dbReference>
<name>A0AAX2H9J8_9PSED</name>
<dbReference type="EMBL" id="OBKZ01000026">
    <property type="protein sequence ID" value="SOB53354.1"/>
    <property type="molecule type" value="Genomic_DNA"/>
</dbReference>
<dbReference type="AlphaFoldDB" id="A0AAX2H9J8"/>
<comment type="caution">
    <text evidence="2">The sequence shown here is derived from an EMBL/GenBank/DDBJ whole genome shotgun (WGS) entry which is preliminary data.</text>
</comment>
<feature type="coiled-coil region" evidence="1">
    <location>
        <begin position="58"/>
        <end position="85"/>
    </location>
</feature>
<dbReference type="Pfam" id="PF13988">
    <property type="entry name" value="DUF4225"/>
    <property type="match status" value="1"/>
</dbReference>
<accession>A0AAX2H9J8</accession>
<reference evidence="2 3" key="1">
    <citation type="submission" date="2017-08" db="EMBL/GenBank/DDBJ databases">
        <authorList>
            <person name="Chaillou S."/>
        </authorList>
    </citation>
    <scope>NUCLEOTIDE SEQUENCE [LARGE SCALE GENOMIC DNA]</scope>
    <source>
        <strain evidence="2 3">MFPA15A1205</strain>
    </source>
</reference>
<evidence type="ECO:0000256" key="1">
    <source>
        <dbReference type="SAM" id="Coils"/>
    </source>
</evidence>
<proteinExistence type="predicted"/>
<evidence type="ECO:0008006" key="4">
    <source>
        <dbReference type="Google" id="ProtNLM"/>
    </source>
</evidence>
<evidence type="ECO:0000313" key="3">
    <source>
        <dbReference type="Proteomes" id="UP000219564"/>
    </source>
</evidence>
<keyword evidence="1" id="KW-0175">Coiled coil</keyword>
<dbReference type="InterPro" id="IPR025320">
    <property type="entry name" value="DUF4225"/>
</dbReference>
<protein>
    <recommendedName>
        <fullName evidence="4">DUF4225 domain-containing protein</fullName>
    </recommendedName>
</protein>
<sequence length="240" mass="26198">MKPTNESCMPGSCDYWMVSQAAAKLGSQASTLGARHIKDGTLRLQFNREVSYYARGVVNDVSQGNKSAEQGLKELKDEQNSLLIQARDVALRGAGVISGALQFAVGAGICYASVGTLCLFAGAPMMLNGTNNIYENGRDLFENRTDTVGPVRTGYRAISGILGKGNCEADVLYGIIDLSSSAYGIGRMVLKPDSWRLFRYVKTDYIRAYRQASAHGFAFDRFMDIQNVKNMYGTCHPSNE</sequence>
<evidence type="ECO:0000313" key="2">
    <source>
        <dbReference type="EMBL" id="SOB53354.1"/>
    </source>
</evidence>
<gene>
    <name evidence="2" type="ORF">PLUA15_320020</name>
</gene>
<organism evidence="2 3">
    <name type="scientific">Pseudomonas lundensis</name>
    <dbReference type="NCBI Taxonomy" id="86185"/>
    <lineage>
        <taxon>Bacteria</taxon>
        <taxon>Pseudomonadati</taxon>
        <taxon>Pseudomonadota</taxon>
        <taxon>Gammaproteobacteria</taxon>
        <taxon>Pseudomonadales</taxon>
        <taxon>Pseudomonadaceae</taxon>
        <taxon>Pseudomonas</taxon>
    </lineage>
</organism>